<reference evidence="1 2" key="1">
    <citation type="submission" date="2022-09" db="EMBL/GenBank/DDBJ databases">
        <authorList>
            <person name="Giprobiosintez L."/>
        </authorList>
    </citation>
    <scope>NUCLEOTIDE SEQUENCE [LARGE SCALE GENOMIC DNA]</scope>
    <source>
        <strain evidence="2">VKPM-B-12549 (GBS-15)</strain>
    </source>
</reference>
<evidence type="ECO:0000313" key="1">
    <source>
        <dbReference type="EMBL" id="WWF03333.1"/>
    </source>
</evidence>
<dbReference type="RefSeq" id="WP_277458572.1">
    <property type="nucleotide sequence ID" value="NZ_CP104311.1"/>
</dbReference>
<proteinExistence type="predicted"/>
<name>A0ABZ2FAT3_METCP</name>
<organism evidence="1 2">
    <name type="scientific">Methylococcus capsulatus</name>
    <dbReference type="NCBI Taxonomy" id="414"/>
    <lineage>
        <taxon>Bacteria</taxon>
        <taxon>Pseudomonadati</taxon>
        <taxon>Pseudomonadota</taxon>
        <taxon>Gammaproteobacteria</taxon>
        <taxon>Methylococcales</taxon>
        <taxon>Methylococcaceae</taxon>
        <taxon>Methylococcus</taxon>
    </lineage>
</organism>
<evidence type="ECO:0000313" key="2">
    <source>
        <dbReference type="Proteomes" id="UP001359308"/>
    </source>
</evidence>
<sequence length="87" mass="9902">MRHIQRNGGQIDEATTVMAMGRLNDVWDQLFPVERHRIANLMIERIDLVHVGEVQGIKVKWRELGWDALIGEFAPRGIGAELVEVEA</sequence>
<dbReference type="EMBL" id="CP104311">
    <property type="protein sequence ID" value="WWF03333.1"/>
    <property type="molecule type" value="Genomic_DNA"/>
</dbReference>
<accession>A0ABZ2FAT3</accession>
<gene>
    <name evidence="1" type="ORF">N4J17_06860</name>
</gene>
<keyword evidence="2" id="KW-1185">Reference proteome</keyword>
<protein>
    <submittedName>
        <fullName evidence="1">Uncharacterized protein</fullName>
    </submittedName>
</protein>
<dbReference type="Proteomes" id="UP001359308">
    <property type="component" value="Chromosome"/>
</dbReference>